<evidence type="ECO:0000256" key="3">
    <source>
        <dbReference type="ARBA" id="ARBA00007353"/>
    </source>
</evidence>
<evidence type="ECO:0000256" key="6">
    <source>
        <dbReference type="ARBA" id="ARBA00022801"/>
    </source>
</evidence>
<dbReference type="RefSeq" id="WP_233242578.1">
    <property type="nucleotide sequence ID" value="NZ_FQXR01000003.1"/>
</dbReference>
<evidence type="ECO:0000256" key="5">
    <source>
        <dbReference type="ARBA" id="ARBA00022723"/>
    </source>
</evidence>
<name>A0A1M5UG01_9FIRM</name>
<dbReference type="Pfam" id="PF02578">
    <property type="entry name" value="Cu-oxidase_4"/>
    <property type="match status" value="1"/>
</dbReference>
<protein>
    <recommendedName>
        <fullName evidence="11">Purine nucleoside phosphorylase</fullName>
    </recommendedName>
</protein>
<evidence type="ECO:0000256" key="4">
    <source>
        <dbReference type="ARBA" id="ARBA00022679"/>
    </source>
</evidence>
<accession>A0A1M5UG01</accession>
<reference evidence="12 13" key="1">
    <citation type="submission" date="2016-11" db="EMBL/GenBank/DDBJ databases">
        <authorList>
            <person name="Jaros S."/>
            <person name="Januszkiewicz K."/>
            <person name="Wedrychowicz H."/>
        </authorList>
    </citation>
    <scope>NUCLEOTIDE SEQUENCE [LARGE SCALE GENOMIC DNA]</scope>
    <source>
        <strain evidence="12 13">DSM 13106</strain>
    </source>
</reference>
<sequence>MGFDITSKEGISYYTIKSFDNVEDVAHLFSTRMGWNKKNTLENISKVFDVKLENIVVSNQVHGTNIAVVEDINFYKEKVYPNGVDGLMTDKTDIVLVTYYADCVPLFFLDPNKKVIGLAHGGWRGTVQNIGGKMINTMKEKYNSSIDDILVAIGPSIGPCCYEVGIDVYDEFKKRFKFYNEIFKFTSKNKWHLNLWDANKKILMESGVHEENISISNLCTSCNNDIFYSYRKEMGIKERMVAAIEMK</sequence>
<evidence type="ECO:0000313" key="12">
    <source>
        <dbReference type="EMBL" id="SHH61850.1"/>
    </source>
</evidence>
<comment type="catalytic activity">
    <reaction evidence="10">
        <text>S-methyl-5'-thioadenosine + phosphate = 5-(methylsulfanyl)-alpha-D-ribose 1-phosphate + adenine</text>
        <dbReference type="Rhea" id="RHEA:11852"/>
        <dbReference type="ChEBI" id="CHEBI:16708"/>
        <dbReference type="ChEBI" id="CHEBI:17509"/>
        <dbReference type="ChEBI" id="CHEBI:43474"/>
        <dbReference type="ChEBI" id="CHEBI:58533"/>
        <dbReference type="EC" id="2.4.2.28"/>
    </reaction>
    <physiologicalReaction direction="left-to-right" evidence="10">
        <dbReference type="Rhea" id="RHEA:11853"/>
    </physiologicalReaction>
</comment>
<evidence type="ECO:0000256" key="1">
    <source>
        <dbReference type="ARBA" id="ARBA00000553"/>
    </source>
</evidence>
<keyword evidence="6" id="KW-0378">Hydrolase</keyword>
<dbReference type="NCBIfam" id="TIGR00726">
    <property type="entry name" value="peptidoglycan editing factor PgeF"/>
    <property type="match status" value="1"/>
</dbReference>
<dbReference type="CDD" id="cd16833">
    <property type="entry name" value="YfiH"/>
    <property type="match status" value="1"/>
</dbReference>
<comment type="catalytic activity">
    <reaction evidence="9">
        <text>adenosine + phosphate = alpha-D-ribose 1-phosphate + adenine</text>
        <dbReference type="Rhea" id="RHEA:27642"/>
        <dbReference type="ChEBI" id="CHEBI:16335"/>
        <dbReference type="ChEBI" id="CHEBI:16708"/>
        <dbReference type="ChEBI" id="CHEBI:43474"/>
        <dbReference type="ChEBI" id="CHEBI:57720"/>
        <dbReference type="EC" id="2.4.2.1"/>
    </reaction>
    <physiologicalReaction direction="left-to-right" evidence="9">
        <dbReference type="Rhea" id="RHEA:27643"/>
    </physiologicalReaction>
</comment>
<comment type="catalytic activity">
    <reaction evidence="1">
        <text>inosine + phosphate = alpha-D-ribose 1-phosphate + hypoxanthine</text>
        <dbReference type="Rhea" id="RHEA:27646"/>
        <dbReference type="ChEBI" id="CHEBI:17368"/>
        <dbReference type="ChEBI" id="CHEBI:17596"/>
        <dbReference type="ChEBI" id="CHEBI:43474"/>
        <dbReference type="ChEBI" id="CHEBI:57720"/>
        <dbReference type="EC" id="2.4.2.1"/>
    </reaction>
    <physiologicalReaction direction="left-to-right" evidence="1">
        <dbReference type="Rhea" id="RHEA:27647"/>
    </physiologicalReaction>
</comment>
<evidence type="ECO:0000256" key="8">
    <source>
        <dbReference type="ARBA" id="ARBA00047989"/>
    </source>
</evidence>
<gene>
    <name evidence="12" type="ORF">SAMN02745180_00632</name>
</gene>
<proteinExistence type="inferred from homology"/>
<keyword evidence="5" id="KW-0479">Metal-binding</keyword>
<dbReference type="AlphaFoldDB" id="A0A1M5UG01"/>
<dbReference type="GO" id="GO:0016787">
    <property type="term" value="F:hydrolase activity"/>
    <property type="evidence" value="ECO:0007669"/>
    <property type="project" value="UniProtKB-KW"/>
</dbReference>
<dbReference type="GO" id="GO:0005507">
    <property type="term" value="F:copper ion binding"/>
    <property type="evidence" value="ECO:0007669"/>
    <property type="project" value="TreeGrafter"/>
</dbReference>
<keyword evidence="4" id="KW-0808">Transferase</keyword>
<organism evidence="12 13">
    <name type="scientific">Sporanaerobacter acetigenes DSM 13106</name>
    <dbReference type="NCBI Taxonomy" id="1123281"/>
    <lineage>
        <taxon>Bacteria</taxon>
        <taxon>Bacillati</taxon>
        <taxon>Bacillota</taxon>
        <taxon>Tissierellia</taxon>
        <taxon>Tissierellales</taxon>
        <taxon>Sporanaerobacteraceae</taxon>
        <taxon>Sporanaerobacter</taxon>
    </lineage>
</organism>
<dbReference type="InterPro" id="IPR011324">
    <property type="entry name" value="Cytotoxic_necrot_fac-like_cat"/>
</dbReference>
<dbReference type="STRING" id="1123281.SAMN02745180_00632"/>
<dbReference type="PANTHER" id="PTHR30616">
    <property type="entry name" value="UNCHARACTERIZED PROTEIN YFIH"/>
    <property type="match status" value="1"/>
</dbReference>
<dbReference type="InterPro" id="IPR003730">
    <property type="entry name" value="Cu_polyphenol_OxRdtase"/>
</dbReference>
<evidence type="ECO:0000256" key="9">
    <source>
        <dbReference type="ARBA" id="ARBA00048968"/>
    </source>
</evidence>
<dbReference type="Proteomes" id="UP000184389">
    <property type="component" value="Unassembled WGS sequence"/>
</dbReference>
<evidence type="ECO:0000256" key="2">
    <source>
        <dbReference type="ARBA" id="ARBA00003215"/>
    </source>
</evidence>
<evidence type="ECO:0000256" key="10">
    <source>
        <dbReference type="ARBA" id="ARBA00049893"/>
    </source>
</evidence>
<evidence type="ECO:0000313" key="13">
    <source>
        <dbReference type="Proteomes" id="UP000184389"/>
    </source>
</evidence>
<dbReference type="SUPFAM" id="SSF64438">
    <property type="entry name" value="CNF1/YfiH-like putative cysteine hydrolases"/>
    <property type="match status" value="1"/>
</dbReference>
<dbReference type="Gene3D" id="3.60.140.10">
    <property type="entry name" value="CNF1/YfiH-like putative cysteine hydrolases"/>
    <property type="match status" value="1"/>
</dbReference>
<evidence type="ECO:0000256" key="11">
    <source>
        <dbReference type="RuleBase" id="RU361274"/>
    </source>
</evidence>
<keyword evidence="13" id="KW-1185">Reference proteome</keyword>
<keyword evidence="7" id="KW-0862">Zinc</keyword>
<dbReference type="InterPro" id="IPR038371">
    <property type="entry name" value="Cu_polyphenol_OxRdtase_sf"/>
</dbReference>
<comment type="function">
    <text evidence="2">Purine nucleoside enzyme that catalyzes the phosphorolysis of adenosine and inosine nucleosides, yielding D-ribose 1-phosphate and the respective free bases, adenine and hypoxanthine. Also catalyzes the phosphorolysis of S-methyl-5'-thioadenosine into adenine and S-methyl-5-thio-alpha-D-ribose 1-phosphate. Also has adenosine deaminase activity.</text>
</comment>
<evidence type="ECO:0000256" key="7">
    <source>
        <dbReference type="ARBA" id="ARBA00022833"/>
    </source>
</evidence>
<comment type="similarity">
    <text evidence="3 11">Belongs to the purine nucleoside phosphorylase YfiH/LACC1 family.</text>
</comment>
<dbReference type="EMBL" id="FQXR01000003">
    <property type="protein sequence ID" value="SHH61850.1"/>
    <property type="molecule type" value="Genomic_DNA"/>
</dbReference>
<dbReference type="GO" id="GO:0017061">
    <property type="term" value="F:S-methyl-5-thioadenosine phosphorylase activity"/>
    <property type="evidence" value="ECO:0007669"/>
    <property type="project" value="UniProtKB-EC"/>
</dbReference>
<comment type="catalytic activity">
    <reaction evidence="8">
        <text>adenosine + H2O + H(+) = inosine + NH4(+)</text>
        <dbReference type="Rhea" id="RHEA:24408"/>
        <dbReference type="ChEBI" id="CHEBI:15377"/>
        <dbReference type="ChEBI" id="CHEBI:15378"/>
        <dbReference type="ChEBI" id="CHEBI:16335"/>
        <dbReference type="ChEBI" id="CHEBI:17596"/>
        <dbReference type="ChEBI" id="CHEBI:28938"/>
        <dbReference type="EC" id="3.5.4.4"/>
    </reaction>
    <physiologicalReaction direction="left-to-right" evidence="8">
        <dbReference type="Rhea" id="RHEA:24409"/>
    </physiologicalReaction>
</comment>
<dbReference type="PANTHER" id="PTHR30616:SF2">
    <property type="entry name" value="PURINE NUCLEOSIDE PHOSPHORYLASE LACC1"/>
    <property type="match status" value="1"/>
</dbReference>